<evidence type="ECO:0000256" key="6">
    <source>
        <dbReference type="SAM" id="Phobius"/>
    </source>
</evidence>
<comment type="caution">
    <text evidence="7">The sequence shown here is derived from an EMBL/GenBank/DDBJ whole genome shotgun (WGS) entry which is preliminary data.</text>
</comment>
<keyword evidence="8" id="KW-1185">Reference proteome</keyword>
<dbReference type="Pfam" id="PF01810">
    <property type="entry name" value="LysE"/>
    <property type="match status" value="1"/>
</dbReference>
<keyword evidence="2" id="KW-1003">Cell membrane</keyword>
<protein>
    <submittedName>
        <fullName evidence="7">LysE family translocator</fullName>
    </submittedName>
</protein>
<evidence type="ECO:0000313" key="7">
    <source>
        <dbReference type="EMBL" id="MZI94268.1"/>
    </source>
</evidence>
<keyword evidence="5 6" id="KW-0472">Membrane</keyword>
<organism evidence="7 8">
    <name type="scientific">Vibrio eleionomae</name>
    <dbReference type="NCBI Taxonomy" id="2653505"/>
    <lineage>
        <taxon>Bacteria</taxon>
        <taxon>Pseudomonadati</taxon>
        <taxon>Pseudomonadota</taxon>
        <taxon>Gammaproteobacteria</taxon>
        <taxon>Vibrionales</taxon>
        <taxon>Vibrionaceae</taxon>
        <taxon>Vibrio</taxon>
    </lineage>
</organism>
<sequence>MDYLIAMVIFAITTSVTPGPNNILVMSSGVNFGSKRSLPLLTGICVGFALMIFLVGVGLGQVFAWFPVLHTIIKALGALYLLYLAWLIMTSSGIGDSSTQSEPLTFFKGALFQWVNAKAWVVATGAIAAFGAVGSSAISQNLLLCSIFLVVAFPCVGVWLMFGVALKQYLTLDRYRRWFNFSMGGLLALSVMPVLYELIQEFDIL</sequence>
<dbReference type="PANTHER" id="PTHR30086:SF20">
    <property type="entry name" value="ARGININE EXPORTER PROTEIN ARGO-RELATED"/>
    <property type="match status" value="1"/>
</dbReference>
<evidence type="ECO:0000313" key="8">
    <source>
        <dbReference type="Proteomes" id="UP000462621"/>
    </source>
</evidence>
<dbReference type="Proteomes" id="UP000462621">
    <property type="component" value="Unassembled WGS sequence"/>
</dbReference>
<dbReference type="InterPro" id="IPR001123">
    <property type="entry name" value="LeuE-type"/>
</dbReference>
<feature type="transmembrane region" description="Helical" evidence="6">
    <location>
        <begin position="178"/>
        <end position="199"/>
    </location>
</feature>
<reference evidence="7 8" key="1">
    <citation type="submission" date="2019-10" db="EMBL/GenBank/DDBJ databases">
        <title>Vibrio sp. nov. isolated from a shrimp pond.</title>
        <authorList>
            <person name="Gomez-Gil B."/>
            <person name="Enciso-Ibarra J."/>
            <person name="Enciso-Ibarra K."/>
            <person name="Bolan-Mejia C."/>
        </authorList>
    </citation>
    <scope>NUCLEOTIDE SEQUENCE [LARGE SCALE GENOMIC DNA]</scope>
    <source>
        <strain evidence="7 8">CAIM 722</strain>
    </source>
</reference>
<evidence type="ECO:0000256" key="4">
    <source>
        <dbReference type="ARBA" id="ARBA00022989"/>
    </source>
</evidence>
<evidence type="ECO:0000256" key="5">
    <source>
        <dbReference type="ARBA" id="ARBA00023136"/>
    </source>
</evidence>
<dbReference type="GO" id="GO:0015171">
    <property type="term" value="F:amino acid transmembrane transporter activity"/>
    <property type="evidence" value="ECO:0007669"/>
    <property type="project" value="TreeGrafter"/>
</dbReference>
<keyword evidence="4 6" id="KW-1133">Transmembrane helix</keyword>
<feature type="transmembrane region" description="Helical" evidence="6">
    <location>
        <begin position="142"/>
        <end position="166"/>
    </location>
</feature>
<proteinExistence type="predicted"/>
<feature type="transmembrane region" description="Helical" evidence="6">
    <location>
        <begin position="115"/>
        <end position="135"/>
    </location>
</feature>
<gene>
    <name evidence="7" type="ORF">F9817_13800</name>
</gene>
<keyword evidence="3 6" id="KW-0812">Transmembrane</keyword>
<evidence type="ECO:0000256" key="3">
    <source>
        <dbReference type="ARBA" id="ARBA00022692"/>
    </source>
</evidence>
<name>A0A7X4RV84_9VIBR</name>
<feature type="transmembrane region" description="Helical" evidence="6">
    <location>
        <begin position="40"/>
        <end position="66"/>
    </location>
</feature>
<comment type="subcellular location">
    <subcellularLocation>
        <location evidence="1">Cell membrane</location>
        <topology evidence="1">Multi-pass membrane protein</topology>
    </subcellularLocation>
</comment>
<dbReference type="AlphaFoldDB" id="A0A7X4RV84"/>
<accession>A0A7X4RV84</accession>
<dbReference type="EMBL" id="WEKT01000026">
    <property type="protein sequence ID" value="MZI94268.1"/>
    <property type="molecule type" value="Genomic_DNA"/>
</dbReference>
<dbReference type="PANTHER" id="PTHR30086">
    <property type="entry name" value="ARGININE EXPORTER PROTEIN ARGO"/>
    <property type="match status" value="1"/>
</dbReference>
<dbReference type="GO" id="GO:0005886">
    <property type="term" value="C:plasma membrane"/>
    <property type="evidence" value="ECO:0007669"/>
    <property type="project" value="UniProtKB-SubCell"/>
</dbReference>
<evidence type="ECO:0000256" key="2">
    <source>
        <dbReference type="ARBA" id="ARBA00022475"/>
    </source>
</evidence>
<evidence type="ECO:0000256" key="1">
    <source>
        <dbReference type="ARBA" id="ARBA00004651"/>
    </source>
</evidence>
<dbReference type="GO" id="GO:0033228">
    <property type="term" value="P:cysteine export across plasma membrane"/>
    <property type="evidence" value="ECO:0007669"/>
    <property type="project" value="TreeGrafter"/>
</dbReference>
<dbReference type="RefSeq" id="WP_161156518.1">
    <property type="nucleotide sequence ID" value="NZ_WEKT01000026.1"/>
</dbReference>